<accession>A0A2Z2IX04</accession>
<name>A0A2Z2IX04_CORST</name>
<evidence type="ECO:0000313" key="3">
    <source>
        <dbReference type="EMBL" id="ART20629.1"/>
    </source>
</evidence>
<dbReference type="SUPFAM" id="SSF52833">
    <property type="entry name" value="Thioredoxin-like"/>
    <property type="match status" value="1"/>
</dbReference>
<evidence type="ECO:0000313" key="4">
    <source>
        <dbReference type="Proteomes" id="UP000250197"/>
    </source>
</evidence>
<gene>
    <name evidence="3" type="ORF">CBE89_03295</name>
</gene>
<sequence length="250" mass="27141">MASKATKVSDPNAKGSSGFLWAVGVLLVIVAVVIGFIVWKGQGAKTEALGDMPTEETSMSMEYDDNAVILKAADAKKDAVEVELYEDYSCPHCGELAMASDADMKTAIEEGKLIVHVRTLNFLDGKDIEGNTGHSTKAAAAMEQIAKAGDVKTYWNLRKYLMENQQEVANQWSFEDFADAAKQLGADDSLVDSIKNVDIKNGNKLAKFNYDKLEKDTGSVSSPRIIKDGKDFPEEGSGKSLMEWVSLITA</sequence>
<dbReference type="RefSeq" id="WP_086890788.1">
    <property type="nucleotide sequence ID" value="NZ_CP021252.1"/>
</dbReference>
<organism evidence="3 4">
    <name type="scientific">Corynebacterium striatum</name>
    <dbReference type="NCBI Taxonomy" id="43770"/>
    <lineage>
        <taxon>Bacteria</taxon>
        <taxon>Bacillati</taxon>
        <taxon>Actinomycetota</taxon>
        <taxon>Actinomycetes</taxon>
        <taxon>Mycobacteriales</taxon>
        <taxon>Corynebacteriaceae</taxon>
        <taxon>Corynebacterium</taxon>
    </lineage>
</organism>
<reference evidence="3 4" key="1">
    <citation type="submission" date="2017-05" db="EMBL/GenBank/DDBJ databases">
        <title>Complete genome sequence of Corynebacterium striatum KC-Na-1 isolated from Neophocaena asiaeorientalis in Korea.</title>
        <authorList>
            <person name="Kim J.H."/>
            <person name="Lee K."/>
        </authorList>
    </citation>
    <scope>NUCLEOTIDE SEQUENCE [LARGE SCALE GENOMIC DNA]</scope>
    <source>
        <strain evidence="3 4">KC-Na-01</strain>
    </source>
</reference>
<feature type="domain" description="Thioredoxin-like fold" evidence="2">
    <location>
        <begin position="79"/>
        <end position="243"/>
    </location>
</feature>
<dbReference type="EMBL" id="CP021252">
    <property type="protein sequence ID" value="ART20629.1"/>
    <property type="molecule type" value="Genomic_DNA"/>
</dbReference>
<keyword evidence="1" id="KW-0812">Transmembrane</keyword>
<dbReference type="InterPro" id="IPR036249">
    <property type="entry name" value="Thioredoxin-like_sf"/>
</dbReference>
<dbReference type="Pfam" id="PF13462">
    <property type="entry name" value="Thioredoxin_4"/>
    <property type="match status" value="1"/>
</dbReference>
<dbReference type="Gene3D" id="3.40.30.10">
    <property type="entry name" value="Glutaredoxin"/>
    <property type="match status" value="1"/>
</dbReference>
<dbReference type="Proteomes" id="UP000250197">
    <property type="component" value="Chromosome"/>
</dbReference>
<evidence type="ECO:0000259" key="2">
    <source>
        <dbReference type="Pfam" id="PF13462"/>
    </source>
</evidence>
<evidence type="ECO:0000256" key="1">
    <source>
        <dbReference type="SAM" id="Phobius"/>
    </source>
</evidence>
<protein>
    <recommendedName>
        <fullName evidence="2">Thioredoxin-like fold domain-containing protein</fullName>
    </recommendedName>
</protein>
<proteinExistence type="predicted"/>
<dbReference type="InterPro" id="IPR012336">
    <property type="entry name" value="Thioredoxin-like_fold"/>
</dbReference>
<dbReference type="KEGG" id="cstr:CBE89_03295"/>
<keyword evidence="1" id="KW-1133">Transmembrane helix</keyword>
<keyword evidence="1" id="KW-0472">Membrane</keyword>
<feature type="transmembrane region" description="Helical" evidence="1">
    <location>
        <begin position="19"/>
        <end position="39"/>
    </location>
</feature>
<dbReference type="CDD" id="cd02972">
    <property type="entry name" value="DsbA_family"/>
    <property type="match status" value="1"/>
</dbReference>
<dbReference type="AlphaFoldDB" id="A0A2Z2IX04"/>